<feature type="domain" description="AB hydrolase-1" evidence="2">
    <location>
        <begin position="75"/>
        <end position="184"/>
    </location>
</feature>
<dbReference type="RefSeq" id="WP_120239948.1">
    <property type="nucleotide sequence ID" value="NZ_RAPQ01000009.1"/>
</dbReference>
<dbReference type="PANTHER" id="PTHR43689:SF8">
    <property type="entry name" value="ALPHA_BETA-HYDROLASES SUPERFAMILY PROTEIN"/>
    <property type="match status" value="1"/>
</dbReference>
<dbReference type="AlphaFoldDB" id="A0A419X305"/>
<dbReference type="PRINTS" id="PR00111">
    <property type="entry name" value="ABHYDROLASE"/>
</dbReference>
<evidence type="ECO:0000313" key="3">
    <source>
        <dbReference type="EMBL" id="RKE02088.1"/>
    </source>
</evidence>
<evidence type="ECO:0000313" key="4">
    <source>
        <dbReference type="Proteomes" id="UP000284531"/>
    </source>
</evidence>
<dbReference type="OrthoDB" id="1224630at2"/>
<proteinExistence type="predicted"/>
<evidence type="ECO:0000259" key="2">
    <source>
        <dbReference type="Pfam" id="PF00561"/>
    </source>
</evidence>
<dbReference type="PANTHER" id="PTHR43689">
    <property type="entry name" value="HYDROLASE"/>
    <property type="match status" value="1"/>
</dbReference>
<keyword evidence="1" id="KW-0812">Transmembrane</keyword>
<keyword evidence="1" id="KW-0472">Membrane</keyword>
<dbReference type="Pfam" id="PF00561">
    <property type="entry name" value="Abhydrolase_1"/>
    <property type="match status" value="1"/>
</dbReference>
<keyword evidence="1" id="KW-1133">Transmembrane helix</keyword>
<dbReference type="Proteomes" id="UP000284531">
    <property type="component" value="Unassembled WGS sequence"/>
</dbReference>
<sequence length="289" mass="33013">MRRKIKSVFIVLSIAIVIIAGASIFLLQKMRSTFNDQNVIDELLTYNVVPKTEFVSFGNYSIHTKHIGDLSFPKVLFIHGSPGYWFDFKKVFADAELREQFCLISFDRPGYGKTSVPAMRSLSNQARVAAKILEHYAQKDEKIIVLGHSFGGAVLEQLLIDYPDKIKHAIYVAPCLSPEYQEAKWYNILAAGGIPQRILPHELKNSNKEMMDLSVCLMKNESRISAIDVPTTYIQGKKDILVPFRTLDYYQKYHSNVNSILLDDLDHFVPWSRPDLIVETIQNVNQQTK</sequence>
<name>A0A419X305_9BACT</name>
<accession>A0A419X305</accession>
<dbReference type="InterPro" id="IPR029058">
    <property type="entry name" value="AB_hydrolase_fold"/>
</dbReference>
<dbReference type="Gene3D" id="3.40.50.1820">
    <property type="entry name" value="alpha/beta hydrolase"/>
    <property type="match status" value="1"/>
</dbReference>
<dbReference type="EMBL" id="RAPQ01000009">
    <property type="protein sequence ID" value="RKE02088.1"/>
    <property type="molecule type" value="Genomic_DNA"/>
</dbReference>
<gene>
    <name evidence="3" type="ORF">BXY64_2169</name>
</gene>
<keyword evidence="4" id="KW-1185">Reference proteome</keyword>
<organism evidence="3 4">
    <name type="scientific">Marinifilum flexuosum</name>
    <dbReference type="NCBI Taxonomy" id="1117708"/>
    <lineage>
        <taxon>Bacteria</taxon>
        <taxon>Pseudomonadati</taxon>
        <taxon>Bacteroidota</taxon>
        <taxon>Bacteroidia</taxon>
        <taxon>Marinilabiliales</taxon>
        <taxon>Marinifilaceae</taxon>
    </lineage>
</organism>
<evidence type="ECO:0000256" key="1">
    <source>
        <dbReference type="SAM" id="Phobius"/>
    </source>
</evidence>
<reference evidence="3 4" key="1">
    <citation type="submission" date="2018-09" db="EMBL/GenBank/DDBJ databases">
        <title>Genomic Encyclopedia of Archaeal and Bacterial Type Strains, Phase II (KMG-II): from individual species to whole genera.</title>
        <authorList>
            <person name="Goeker M."/>
        </authorList>
    </citation>
    <scope>NUCLEOTIDE SEQUENCE [LARGE SCALE GENOMIC DNA]</scope>
    <source>
        <strain evidence="3 4">DSM 21950</strain>
    </source>
</reference>
<protein>
    <submittedName>
        <fullName evidence="3">Pimeloyl-ACP methyl ester carboxylesterase</fullName>
    </submittedName>
</protein>
<feature type="transmembrane region" description="Helical" evidence="1">
    <location>
        <begin position="7"/>
        <end position="27"/>
    </location>
</feature>
<comment type="caution">
    <text evidence="3">The sequence shown here is derived from an EMBL/GenBank/DDBJ whole genome shotgun (WGS) entry which is preliminary data.</text>
</comment>
<dbReference type="SUPFAM" id="SSF53474">
    <property type="entry name" value="alpha/beta-Hydrolases"/>
    <property type="match status" value="1"/>
</dbReference>
<dbReference type="InterPro" id="IPR000073">
    <property type="entry name" value="AB_hydrolase_1"/>
</dbReference>